<dbReference type="GO" id="GO:0051015">
    <property type="term" value="F:actin filament binding"/>
    <property type="evidence" value="ECO:0007669"/>
    <property type="project" value="TreeGrafter"/>
</dbReference>
<evidence type="ECO:0000256" key="1">
    <source>
        <dbReference type="SAM" id="MobiDB-lite"/>
    </source>
</evidence>
<dbReference type="GO" id="GO:0005884">
    <property type="term" value="C:actin filament"/>
    <property type="evidence" value="ECO:0007669"/>
    <property type="project" value="TreeGrafter"/>
</dbReference>
<feature type="region of interest" description="Disordered" evidence="1">
    <location>
        <begin position="126"/>
        <end position="194"/>
    </location>
</feature>
<proteinExistence type="predicted"/>
<dbReference type="AlphaFoldDB" id="A0A835FC84"/>
<evidence type="ECO:0000313" key="3">
    <source>
        <dbReference type="Proteomes" id="UP000636709"/>
    </source>
</evidence>
<dbReference type="GO" id="GO:0051764">
    <property type="term" value="P:actin crosslink formation"/>
    <property type="evidence" value="ECO:0007669"/>
    <property type="project" value="TreeGrafter"/>
</dbReference>
<dbReference type="Proteomes" id="UP000636709">
    <property type="component" value="Unassembled WGS sequence"/>
</dbReference>
<protein>
    <submittedName>
        <fullName evidence="2">Uncharacterized protein</fullName>
    </submittedName>
</protein>
<dbReference type="OrthoDB" id="21595at2759"/>
<accession>A0A835FC84</accession>
<gene>
    <name evidence="2" type="ORF">HU200_014624</name>
</gene>
<organism evidence="2 3">
    <name type="scientific">Digitaria exilis</name>
    <dbReference type="NCBI Taxonomy" id="1010633"/>
    <lineage>
        <taxon>Eukaryota</taxon>
        <taxon>Viridiplantae</taxon>
        <taxon>Streptophyta</taxon>
        <taxon>Embryophyta</taxon>
        <taxon>Tracheophyta</taxon>
        <taxon>Spermatophyta</taxon>
        <taxon>Magnoliopsida</taxon>
        <taxon>Liliopsida</taxon>
        <taxon>Poales</taxon>
        <taxon>Poaceae</taxon>
        <taxon>PACMAD clade</taxon>
        <taxon>Panicoideae</taxon>
        <taxon>Panicodae</taxon>
        <taxon>Paniceae</taxon>
        <taxon>Anthephorinae</taxon>
        <taxon>Digitaria</taxon>
    </lineage>
</organism>
<dbReference type="EMBL" id="JACEFO010001597">
    <property type="protein sequence ID" value="KAF8733777.1"/>
    <property type="molecule type" value="Genomic_DNA"/>
</dbReference>
<dbReference type="GO" id="GO:0008093">
    <property type="term" value="F:cytoskeletal anchor activity"/>
    <property type="evidence" value="ECO:0007669"/>
    <property type="project" value="TreeGrafter"/>
</dbReference>
<dbReference type="PANTHER" id="PTHR46756">
    <property type="entry name" value="TRANSGELIN"/>
    <property type="match status" value="1"/>
</dbReference>
<comment type="caution">
    <text evidence="2">The sequence shown here is derived from an EMBL/GenBank/DDBJ whole genome shotgun (WGS) entry which is preliminary data.</text>
</comment>
<name>A0A835FC84_9POAL</name>
<evidence type="ECO:0000313" key="2">
    <source>
        <dbReference type="EMBL" id="KAF8733777.1"/>
    </source>
</evidence>
<keyword evidence="3" id="KW-1185">Reference proteome</keyword>
<reference evidence="2" key="1">
    <citation type="submission" date="2020-07" db="EMBL/GenBank/DDBJ databases">
        <title>Genome sequence and genetic diversity analysis of an under-domesticated orphan crop, white fonio (Digitaria exilis).</title>
        <authorList>
            <person name="Bennetzen J.L."/>
            <person name="Chen S."/>
            <person name="Ma X."/>
            <person name="Wang X."/>
            <person name="Yssel A.E.J."/>
            <person name="Chaluvadi S.R."/>
            <person name="Johnson M."/>
            <person name="Gangashetty P."/>
            <person name="Hamidou F."/>
            <person name="Sanogo M.D."/>
            <person name="Zwaenepoel A."/>
            <person name="Wallace J."/>
            <person name="Van De Peer Y."/>
            <person name="Van Deynze A."/>
        </authorList>
    </citation>
    <scope>NUCLEOTIDE SEQUENCE</scope>
    <source>
        <tissue evidence="2">Leaves</tissue>
    </source>
</reference>
<sequence>MRRAQQGGQGPAGAVRVDEASSASTFRELDDAFLQKQTKIWLGEVLHLRFDEDVLVADLLADGELLFQVSKVLWKRLMKKNREQLKQSKVYIYERLSFGRSNGKYMPYSKVDSFLKEGSRFVESDDIAKRSIPPQRPQDDAPKSGRGVLKRNKERSFSRVIPSLSEKPIQSNSTAKNMDKENVPDVYPGAQLKV</sequence>
<dbReference type="PANTHER" id="PTHR46756:SF18">
    <property type="entry name" value="GAS2-LIKE PROTEIN PICKLED EGGS"/>
    <property type="match status" value="1"/>
</dbReference>